<feature type="transmembrane region" description="Helical" evidence="8">
    <location>
        <begin position="709"/>
        <end position="732"/>
    </location>
</feature>
<protein>
    <submittedName>
        <fullName evidence="9">Oligopeptide transporter-like protein</fullName>
    </submittedName>
</protein>
<feature type="transmembrane region" description="Helical" evidence="8">
    <location>
        <begin position="922"/>
        <end position="943"/>
    </location>
</feature>
<proteinExistence type="inferred from homology"/>
<dbReference type="EMBL" id="JAHFXS010000093">
    <property type="protein sequence ID" value="KAG9989283.1"/>
    <property type="molecule type" value="Genomic_DNA"/>
</dbReference>
<accession>A0A9P8G348</accession>
<feature type="transmembrane region" description="Helical" evidence="8">
    <location>
        <begin position="638"/>
        <end position="656"/>
    </location>
</feature>
<organism evidence="9 10">
    <name type="scientific">Aureobasidium melanogenum</name>
    <name type="common">Aureobasidium pullulans var. melanogenum</name>
    <dbReference type="NCBI Taxonomy" id="46634"/>
    <lineage>
        <taxon>Eukaryota</taxon>
        <taxon>Fungi</taxon>
        <taxon>Dikarya</taxon>
        <taxon>Ascomycota</taxon>
        <taxon>Pezizomycotina</taxon>
        <taxon>Dothideomycetes</taxon>
        <taxon>Dothideomycetidae</taxon>
        <taxon>Dothideales</taxon>
        <taxon>Saccotheciaceae</taxon>
        <taxon>Aureobasidium</taxon>
    </lineage>
</organism>
<feature type="transmembrane region" description="Helical" evidence="8">
    <location>
        <begin position="839"/>
        <end position="870"/>
    </location>
</feature>
<feature type="transmembrane region" description="Helical" evidence="8">
    <location>
        <begin position="143"/>
        <end position="161"/>
    </location>
</feature>
<dbReference type="GO" id="GO:0000329">
    <property type="term" value="C:fungal-type vacuole membrane"/>
    <property type="evidence" value="ECO:0007669"/>
    <property type="project" value="TreeGrafter"/>
</dbReference>
<evidence type="ECO:0000256" key="2">
    <source>
        <dbReference type="ARBA" id="ARBA00008807"/>
    </source>
</evidence>
<feature type="transmembrane region" description="Helical" evidence="8">
    <location>
        <begin position="489"/>
        <end position="510"/>
    </location>
</feature>
<sequence>MAPDRGSVDDRNDMDGHSDAASVLSSRAQQPQNFTLRSLLLGLAIGTVICFSNTYFGLQTGWVSSMAMPSALLGFAWFKAVSRTLSYPFTPVENVLVQSVAGSVGTMPLGCGFVGVIPALEYLLKPEETQGEGTGVHLALGKLIVWAVGICFFGVVFAVPLRRQVIIREKLKFPSGTATALMIGVLHGGEKDATIVHMDNDDEQQNANTQVEQVEEEERSLIASAPTQRRRQQETAVPESQADVEALDKDHQADWKARIKLLTLSFGISAIYTLMSYFVPFIRDIPFLGMYLAKDWLWTLNPSPAYIGQGIIMGPATTLHMLLGAILGWGILSPLSKARGWAPGAVDDWEKGSKGWIVWVSLAIMLADSIVSLGWLVLRPTIQLIRVFGPRAKDSIARGTWKEDLRNFAHPHMRGYSPVNLNEPDHESPETDGLISGATQSRKTAQDAPEPDAPPEHLISNKVTLIGLVLSLTACVGAVHFAFANLIPFALTLLSLVLALLLSIMGVRALGETDLNPVSGISKLTQLFFALVTPSGSPNAVIVNLIAGAISESGALQAGDLLQDLKTGHLLGASPKAQFWGQIIGSTFGAVISACIYKLYTRVYEVPGGMFQVPTAYVWVFTARLVTGQGLPPMVGQWAAGAAAVFAVFTAMRIYGNSIGAKWTPFVPGGIAVAVGMYNTPSFTMARTIGGLVNWYWRNWRKESETPIIILASGLILGEGLFSIVNLGLASLQQCNYIANWHDLRIQQYEQSIIVKGNPALALGPLSRGFNAVLFWTILYFYNVDSITMLFWAIALVFSVWNIRPRWLQRWQGVISWVSKVLAVVLPAIFSALRKGFQVNAGFIGTLILMNLLMLVSFAFGAICVILILFKYLRAKIGFDSYASASASKSYAAGSVAAVETTTSRVGRSAPKGLRARVDGWLVVRFTIAFLILSGFEIFLISFEINRYHKTKHAKIAGAPDFGVRASVVDVLNYLPGVTASLLAFLLFGTTAQQRAMYAPMLAALHPARWRRRPKSARFSGNVDQWTRMDTEGSRLSQQAVHGDIEMQMPTRKDKVTRTIVTTVESEEALFSPPPIPTTNSRGHVAVLNGRDNKRLTR</sequence>
<dbReference type="PANTHER" id="PTHR31645:SF0">
    <property type="entry name" value="OLIGOPEPTIDE TRANSPORTER YGL114W-RELATED"/>
    <property type="match status" value="1"/>
</dbReference>
<evidence type="ECO:0000256" key="6">
    <source>
        <dbReference type="ARBA" id="ARBA00023136"/>
    </source>
</evidence>
<keyword evidence="10" id="KW-1185">Reference proteome</keyword>
<feature type="transmembrane region" description="Helical" evidence="8">
    <location>
        <begin position="100"/>
        <end position="123"/>
    </location>
</feature>
<comment type="similarity">
    <text evidence="2">Belongs to the oligopeptide OPT transporter family.</text>
</comment>
<keyword evidence="3" id="KW-0813">Transport</keyword>
<feature type="transmembrane region" description="Helical" evidence="8">
    <location>
        <begin position="62"/>
        <end position="80"/>
    </location>
</feature>
<keyword evidence="4 8" id="KW-0812">Transmembrane</keyword>
<reference evidence="9" key="1">
    <citation type="journal article" date="2021" name="J Fungi (Basel)">
        <title>Virulence traits and population genomics of the black yeast Aureobasidium melanogenum.</title>
        <authorList>
            <person name="Cernosa A."/>
            <person name="Sun X."/>
            <person name="Gostincar C."/>
            <person name="Fang C."/>
            <person name="Gunde-Cimerman N."/>
            <person name="Song Z."/>
        </authorList>
    </citation>
    <scope>NUCLEOTIDE SEQUENCE</scope>
    <source>
        <strain evidence="9">EXF-9298</strain>
    </source>
</reference>
<feature type="transmembrane region" description="Helical" evidence="8">
    <location>
        <begin position="773"/>
        <end position="801"/>
    </location>
</feature>
<comment type="subcellular location">
    <subcellularLocation>
        <location evidence="1">Membrane</location>
        <topology evidence="1">Multi-pass membrane protein</topology>
    </subcellularLocation>
</comment>
<evidence type="ECO:0000256" key="7">
    <source>
        <dbReference type="SAM" id="MobiDB-lite"/>
    </source>
</evidence>
<evidence type="ECO:0000256" key="8">
    <source>
        <dbReference type="SAM" id="Phobius"/>
    </source>
</evidence>
<dbReference type="Pfam" id="PF03169">
    <property type="entry name" value="OPT"/>
    <property type="match status" value="1"/>
</dbReference>
<reference evidence="9" key="2">
    <citation type="submission" date="2021-08" db="EMBL/GenBank/DDBJ databases">
        <authorList>
            <person name="Gostincar C."/>
            <person name="Sun X."/>
            <person name="Song Z."/>
            <person name="Gunde-Cimerman N."/>
        </authorList>
    </citation>
    <scope>NUCLEOTIDE SEQUENCE</scope>
    <source>
        <strain evidence="9">EXF-9298</strain>
    </source>
</reference>
<dbReference type="AlphaFoldDB" id="A0A9P8G348"/>
<feature type="transmembrane region" description="Helical" evidence="8">
    <location>
        <begin position="606"/>
        <end position="626"/>
    </location>
</feature>
<dbReference type="InterPro" id="IPR045035">
    <property type="entry name" value="YSL-like"/>
</dbReference>
<feature type="region of interest" description="Disordered" evidence="7">
    <location>
        <begin position="204"/>
        <end position="244"/>
    </location>
</feature>
<keyword evidence="6 8" id="KW-0472">Membrane</keyword>
<evidence type="ECO:0000256" key="3">
    <source>
        <dbReference type="ARBA" id="ARBA00022448"/>
    </source>
</evidence>
<feature type="transmembrane region" description="Helical" evidence="8">
    <location>
        <begin position="971"/>
        <end position="992"/>
    </location>
</feature>
<name>A0A9P8G348_AURME</name>
<dbReference type="InterPro" id="IPR004813">
    <property type="entry name" value="OPT"/>
</dbReference>
<feature type="transmembrane region" description="Helical" evidence="8">
    <location>
        <begin position="261"/>
        <end position="282"/>
    </location>
</feature>
<dbReference type="Proteomes" id="UP000729357">
    <property type="component" value="Unassembled WGS sequence"/>
</dbReference>
<feature type="non-terminal residue" evidence="9">
    <location>
        <position position="1"/>
    </location>
</feature>
<evidence type="ECO:0000256" key="5">
    <source>
        <dbReference type="ARBA" id="ARBA00022989"/>
    </source>
</evidence>
<gene>
    <name evidence="9" type="ORF">KCU98_g2012</name>
</gene>
<keyword evidence="5 8" id="KW-1133">Transmembrane helix</keyword>
<feature type="transmembrane region" description="Helical" evidence="8">
    <location>
        <begin position="356"/>
        <end position="378"/>
    </location>
</feature>
<dbReference type="GO" id="GO:0035673">
    <property type="term" value="F:oligopeptide transmembrane transporter activity"/>
    <property type="evidence" value="ECO:0007669"/>
    <property type="project" value="InterPro"/>
</dbReference>
<feature type="transmembrane region" description="Helical" evidence="8">
    <location>
        <begin position="463"/>
        <end position="483"/>
    </location>
</feature>
<comment type="caution">
    <text evidence="9">The sequence shown here is derived from an EMBL/GenBank/DDBJ whole genome shotgun (WGS) entry which is preliminary data.</text>
</comment>
<feature type="transmembrane region" description="Helical" evidence="8">
    <location>
        <begin position="34"/>
        <end position="56"/>
    </location>
</feature>
<feature type="transmembrane region" description="Helical" evidence="8">
    <location>
        <begin position="813"/>
        <end position="833"/>
    </location>
</feature>
<evidence type="ECO:0000313" key="10">
    <source>
        <dbReference type="Proteomes" id="UP000729357"/>
    </source>
</evidence>
<dbReference type="PANTHER" id="PTHR31645">
    <property type="entry name" value="OLIGOPEPTIDE TRANSPORTER YGL114W-RELATED"/>
    <property type="match status" value="1"/>
</dbReference>
<evidence type="ECO:0000313" key="9">
    <source>
        <dbReference type="EMBL" id="KAG9989283.1"/>
    </source>
</evidence>
<feature type="region of interest" description="Disordered" evidence="7">
    <location>
        <begin position="419"/>
        <end position="456"/>
    </location>
</feature>
<evidence type="ECO:0000256" key="4">
    <source>
        <dbReference type="ARBA" id="ARBA00022692"/>
    </source>
</evidence>
<dbReference type="NCBIfam" id="TIGR00728">
    <property type="entry name" value="OPT_sfam"/>
    <property type="match status" value="1"/>
</dbReference>
<evidence type="ECO:0000256" key="1">
    <source>
        <dbReference type="ARBA" id="ARBA00004141"/>
    </source>
</evidence>
<feature type="transmembrane region" description="Helical" evidence="8">
    <location>
        <begin position="579"/>
        <end position="600"/>
    </location>
</feature>